<dbReference type="AlphaFoldDB" id="A0A2G5DK00"/>
<gene>
    <name evidence="1" type="ORF">AQUCO_01800114v1</name>
</gene>
<evidence type="ECO:0000313" key="2">
    <source>
        <dbReference type="Proteomes" id="UP000230069"/>
    </source>
</evidence>
<dbReference type="OrthoDB" id="10594917at2759"/>
<accession>A0A2G5DK00</accession>
<proteinExistence type="predicted"/>
<name>A0A2G5DK00_AQUCA</name>
<keyword evidence="2" id="KW-1185">Reference proteome</keyword>
<dbReference type="Proteomes" id="UP000230069">
    <property type="component" value="Unassembled WGS sequence"/>
</dbReference>
<sequence>MPVFVALSFSSAQGSWDWLLTLFHDYSSKTSLQHRVAVTLPLMSSWTGTISDSFVTFDGGLQMTLLPGGMYMVAIVT</sequence>
<dbReference type="InParanoid" id="A0A2G5DK00"/>
<organism evidence="1 2">
    <name type="scientific">Aquilegia coerulea</name>
    <name type="common">Rocky mountain columbine</name>
    <dbReference type="NCBI Taxonomy" id="218851"/>
    <lineage>
        <taxon>Eukaryota</taxon>
        <taxon>Viridiplantae</taxon>
        <taxon>Streptophyta</taxon>
        <taxon>Embryophyta</taxon>
        <taxon>Tracheophyta</taxon>
        <taxon>Spermatophyta</taxon>
        <taxon>Magnoliopsida</taxon>
        <taxon>Ranunculales</taxon>
        <taxon>Ranunculaceae</taxon>
        <taxon>Thalictroideae</taxon>
        <taxon>Aquilegia</taxon>
    </lineage>
</organism>
<protein>
    <submittedName>
        <fullName evidence="1">Uncharacterized protein</fullName>
    </submittedName>
</protein>
<dbReference type="EMBL" id="KZ305035">
    <property type="protein sequence ID" value="PIA43845.1"/>
    <property type="molecule type" value="Genomic_DNA"/>
</dbReference>
<evidence type="ECO:0000313" key="1">
    <source>
        <dbReference type="EMBL" id="PIA43845.1"/>
    </source>
</evidence>
<reference evidence="1 2" key="1">
    <citation type="submission" date="2017-09" db="EMBL/GenBank/DDBJ databases">
        <title>WGS assembly of Aquilegia coerulea Goldsmith.</title>
        <authorList>
            <person name="Hodges S."/>
            <person name="Kramer E."/>
            <person name="Nordborg M."/>
            <person name="Tomkins J."/>
            <person name="Borevitz J."/>
            <person name="Derieg N."/>
            <person name="Yan J."/>
            <person name="Mihaltcheva S."/>
            <person name="Hayes R.D."/>
            <person name="Rokhsar D."/>
        </authorList>
    </citation>
    <scope>NUCLEOTIDE SEQUENCE [LARGE SCALE GENOMIC DNA]</scope>
    <source>
        <strain evidence="2">cv. Goldsmith</strain>
    </source>
</reference>